<dbReference type="GO" id="GO:0004499">
    <property type="term" value="F:N,N-dimethylaniline monooxygenase activity"/>
    <property type="evidence" value="ECO:0007669"/>
    <property type="project" value="InterPro"/>
</dbReference>
<dbReference type="InParanoid" id="A0A401GSE7"/>
<dbReference type="AlphaFoldDB" id="A0A401GSE7"/>
<sequence>MSIQEKSSCGGPRVAIIGGGLGGLSFGIALKQQLGFEDFTIYEKAAEIGGTWRDNTYPGCNSDTPSHWYSLSTELNPNWTSTCVPGSELQEYWTHFARKHALYEHTVFHTKVVSAGWDSEKQLYNIKLEDVRSSTRTFTTAQILISAVGYLMDPIFPPGLRGLDKFKGDLFHSGRWDHTVDFHNKRVGVVGCGASAAQFIPILLEDSTVQMVNFCQTPSWFVDLKITPISDRQRWIFAHVPFTLRLYRNWLVITGYILPPYLRRLRGTAHVEEVSTALIKQRAPAQYHDKLIPTYPAACRRLVMDPGYLAALHRPNISLNWDGIAEVTEDGILTKTGEVIPFDVIIFGTGFSTDTHPVSIKGTQETLQEYSAAHGGPTAYRGVTVPGFPNFYIIGGPNTTTPNTSYIFTHEVEINYAIQLVAPVVRGLASSFEVTARACDAYNAWLQAKIAGSDWMLCHSWYRTGGNGKNFGIFPGSILQFWWLLRSPAWGNYTVVGGARWEAYQRWIGFATLGAVASALVLGGALVRRDLVLRAVESLGAQFVQMSKAIYHLNAEA</sequence>
<proteinExistence type="inferred from homology"/>
<dbReference type="STRING" id="139825.A0A401GSE7"/>
<dbReference type="GO" id="GO:0050661">
    <property type="term" value="F:NADP binding"/>
    <property type="evidence" value="ECO:0007669"/>
    <property type="project" value="InterPro"/>
</dbReference>
<name>A0A401GSE7_9APHY</name>
<dbReference type="GeneID" id="38782054"/>
<organism evidence="5 6">
    <name type="scientific">Sparassis crispa</name>
    <dbReference type="NCBI Taxonomy" id="139825"/>
    <lineage>
        <taxon>Eukaryota</taxon>
        <taxon>Fungi</taxon>
        <taxon>Dikarya</taxon>
        <taxon>Basidiomycota</taxon>
        <taxon>Agaricomycotina</taxon>
        <taxon>Agaricomycetes</taxon>
        <taxon>Polyporales</taxon>
        <taxon>Sparassidaceae</taxon>
        <taxon>Sparassis</taxon>
    </lineage>
</organism>
<dbReference type="InterPro" id="IPR020946">
    <property type="entry name" value="Flavin_mOase-like"/>
</dbReference>
<dbReference type="PANTHER" id="PTHR42877">
    <property type="entry name" value="L-ORNITHINE N(5)-MONOOXYGENASE-RELATED"/>
    <property type="match status" value="1"/>
</dbReference>
<dbReference type="Pfam" id="PF00743">
    <property type="entry name" value="FMO-like"/>
    <property type="match status" value="1"/>
</dbReference>
<gene>
    <name evidence="5" type="ORF">SCP_0703230</name>
</gene>
<protein>
    <submittedName>
        <fullName evidence="5">FAD/NAD(P)-binding domain-containing protein</fullName>
    </submittedName>
</protein>
<comment type="similarity">
    <text evidence="1">Belongs to the FAD-binding monooxygenase family.</text>
</comment>
<dbReference type="InterPro" id="IPR051209">
    <property type="entry name" value="FAD-bind_Monooxygenase_sf"/>
</dbReference>
<dbReference type="PANTHER" id="PTHR42877:SF4">
    <property type="entry name" value="FAD_NAD(P)-BINDING DOMAIN-CONTAINING PROTEIN-RELATED"/>
    <property type="match status" value="1"/>
</dbReference>
<evidence type="ECO:0000256" key="3">
    <source>
        <dbReference type="ARBA" id="ARBA00022827"/>
    </source>
</evidence>
<dbReference type="InterPro" id="IPR036188">
    <property type="entry name" value="FAD/NAD-bd_sf"/>
</dbReference>
<reference evidence="5 6" key="1">
    <citation type="journal article" date="2018" name="Sci. Rep.">
        <title>Genome sequence of the cauliflower mushroom Sparassis crispa (Hanabiratake) and its association with beneficial usage.</title>
        <authorList>
            <person name="Kiyama R."/>
            <person name="Furutani Y."/>
            <person name="Kawaguchi K."/>
            <person name="Nakanishi T."/>
        </authorList>
    </citation>
    <scope>NUCLEOTIDE SEQUENCE [LARGE SCALE GENOMIC DNA]</scope>
</reference>
<dbReference type="SUPFAM" id="SSF51905">
    <property type="entry name" value="FAD/NAD(P)-binding domain"/>
    <property type="match status" value="3"/>
</dbReference>
<dbReference type="RefSeq" id="XP_027616050.1">
    <property type="nucleotide sequence ID" value="XM_027760249.1"/>
</dbReference>
<keyword evidence="3" id="KW-0274">FAD</keyword>
<dbReference type="Gene3D" id="3.50.50.60">
    <property type="entry name" value="FAD/NAD(P)-binding domain"/>
    <property type="match status" value="3"/>
</dbReference>
<dbReference type="Proteomes" id="UP000287166">
    <property type="component" value="Unassembled WGS sequence"/>
</dbReference>
<comment type="caution">
    <text evidence="5">The sequence shown here is derived from an EMBL/GenBank/DDBJ whole genome shotgun (WGS) entry which is preliminary data.</text>
</comment>
<dbReference type="OrthoDB" id="74360at2759"/>
<evidence type="ECO:0000256" key="1">
    <source>
        <dbReference type="ARBA" id="ARBA00010139"/>
    </source>
</evidence>
<evidence type="ECO:0000313" key="6">
    <source>
        <dbReference type="Proteomes" id="UP000287166"/>
    </source>
</evidence>
<evidence type="ECO:0000256" key="2">
    <source>
        <dbReference type="ARBA" id="ARBA00022630"/>
    </source>
</evidence>
<dbReference type="EMBL" id="BFAD01000007">
    <property type="protein sequence ID" value="GBE85137.1"/>
    <property type="molecule type" value="Genomic_DNA"/>
</dbReference>
<keyword evidence="2" id="KW-0285">Flavoprotein</keyword>
<accession>A0A401GSE7</accession>
<dbReference type="GO" id="GO:0050660">
    <property type="term" value="F:flavin adenine dinucleotide binding"/>
    <property type="evidence" value="ECO:0007669"/>
    <property type="project" value="InterPro"/>
</dbReference>
<keyword evidence="4" id="KW-0560">Oxidoreductase</keyword>
<evidence type="ECO:0000313" key="5">
    <source>
        <dbReference type="EMBL" id="GBE85137.1"/>
    </source>
</evidence>
<keyword evidence="6" id="KW-1185">Reference proteome</keyword>
<evidence type="ECO:0000256" key="4">
    <source>
        <dbReference type="ARBA" id="ARBA00023002"/>
    </source>
</evidence>